<feature type="chain" id="PRO_5035434343" evidence="1">
    <location>
        <begin position="20"/>
        <end position="147"/>
    </location>
</feature>
<dbReference type="OrthoDB" id="7925769at2759"/>
<accession>A0A8K0CN90</accession>
<evidence type="ECO:0000256" key="1">
    <source>
        <dbReference type="SAM" id="SignalP"/>
    </source>
</evidence>
<dbReference type="InterPro" id="IPR010512">
    <property type="entry name" value="DUF1091"/>
</dbReference>
<feature type="signal peptide" evidence="1">
    <location>
        <begin position="1"/>
        <end position="19"/>
    </location>
</feature>
<sequence>MIMLIVSLICIGFISTSLAVPQQTNNKQGGSPVSDILEKTVVQAYRFASNEYRLFPIRLQMNVCQAFEEDVTSLQELSHCGNLTGCPLLKNVPMYACNWRPNAARFPPFIPNGKYMLELQGLFRTEEICLLRAYGVVDRPIVKKESC</sequence>
<keyword evidence="3" id="KW-1185">Reference proteome</keyword>
<dbReference type="EMBL" id="VTPC01050107">
    <property type="protein sequence ID" value="KAF2890559.1"/>
    <property type="molecule type" value="Genomic_DNA"/>
</dbReference>
<protein>
    <submittedName>
        <fullName evidence="2">Uncharacterized protein</fullName>
    </submittedName>
</protein>
<name>A0A8K0CN90_IGNLU</name>
<evidence type="ECO:0000313" key="3">
    <source>
        <dbReference type="Proteomes" id="UP000801492"/>
    </source>
</evidence>
<gene>
    <name evidence="2" type="ORF">ILUMI_15614</name>
</gene>
<reference evidence="2" key="1">
    <citation type="submission" date="2019-08" db="EMBL/GenBank/DDBJ databases">
        <title>The genome of the North American firefly Photinus pyralis.</title>
        <authorList>
            <consortium name="Photinus pyralis genome working group"/>
            <person name="Fallon T.R."/>
            <person name="Sander Lower S.E."/>
            <person name="Weng J.-K."/>
        </authorList>
    </citation>
    <scope>NUCLEOTIDE SEQUENCE</scope>
    <source>
        <strain evidence="2">TRF0915ILg1</strain>
        <tissue evidence="2">Whole body</tissue>
    </source>
</reference>
<dbReference type="AlphaFoldDB" id="A0A8K0CN90"/>
<organism evidence="2 3">
    <name type="scientific">Ignelater luminosus</name>
    <name type="common">Cucubano</name>
    <name type="synonym">Pyrophorus luminosus</name>
    <dbReference type="NCBI Taxonomy" id="2038154"/>
    <lineage>
        <taxon>Eukaryota</taxon>
        <taxon>Metazoa</taxon>
        <taxon>Ecdysozoa</taxon>
        <taxon>Arthropoda</taxon>
        <taxon>Hexapoda</taxon>
        <taxon>Insecta</taxon>
        <taxon>Pterygota</taxon>
        <taxon>Neoptera</taxon>
        <taxon>Endopterygota</taxon>
        <taxon>Coleoptera</taxon>
        <taxon>Polyphaga</taxon>
        <taxon>Elateriformia</taxon>
        <taxon>Elateroidea</taxon>
        <taxon>Elateridae</taxon>
        <taxon>Agrypninae</taxon>
        <taxon>Pyrophorini</taxon>
        <taxon>Ignelater</taxon>
    </lineage>
</organism>
<evidence type="ECO:0000313" key="2">
    <source>
        <dbReference type="EMBL" id="KAF2890559.1"/>
    </source>
</evidence>
<dbReference type="Pfam" id="PF06477">
    <property type="entry name" value="DUF1091"/>
    <property type="match status" value="1"/>
</dbReference>
<keyword evidence="1" id="KW-0732">Signal</keyword>
<proteinExistence type="predicted"/>
<dbReference type="Proteomes" id="UP000801492">
    <property type="component" value="Unassembled WGS sequence"/>
</dbReference>
<comment type="caution">
    <text evidence="2">The sequence shown here is derived from an EMBL/GenBank/DDBJ whole genome shotgun (WGS) entry which is preliminary data.</text>
</comment>